<dbReference type="Proteomes" id="UP001165082">
    <property type="component" value="Unassembled WGS sequence"/>
</dbReference>
<dbReference type="Gene3D" id="1.25.40.10">
    <property type="entry name" value="Tetratricopeptide repeat domain"/>
    <property type="match status" value="1"/>
</dbReference>
<evidence type="ECO:0000313" key="3">
    <source>
        <dbReference type="Proteomes" id="UP001165082"/>
    </source>
</evidence>
<protein>
    <submittedName>
        <fullName evidence="2">Uncharacterized protein</fullName>
    </submittedName>
</protein>
<sequence length="978" mass="108239">MLRTAASLGRRGGHSAFKPSSSTKHSRRRRAKKTGKKLSERRSVKGDHAEPMSVRREMNAEMDVEAFESFKVKGKDFNLPAIHEGKREEKWNGEIYDEMVREILYGVRPKVGGGERRRYKDLILAAGDEEVGLVGGGGGGEAPKIGPGNKPKGAVPALTEGGELGFIRKEGGRILDKHCSRIIECLEKGEPDKLSVAVRNTASVVKHELIKHYGLAGGKKRRAGDVVRFLGGTLKLPEEIFKEIIRQEDVVTGISMVVGGGGLNGLEEVGGVGNWVWNQDYEGKGNKELIEMWEARMERAKELGEEGFVDAAVSFGYKMLGKDPSNLPWVRDNIVLNRNVRDLGTGSLGDLLGLTKLDLRCCSYKGEGERSINLLNELGPELRDEACYEEVFNAIRMSARYDRSEISSDPELAQYYAKMIREVVDMMGEEDHFNAYGMGVWRAVVGAVGGMGDWDTAKAIMKAKEVSMRDYCNEEVGKGAEGDESGLVPIDPSSPGFLGPGVVGWSSSDYAALISASLTAPMLNNAYGVLSDAVCIRNALTVNVEQPYVGIDTQSVPGMTGMETSVASMDWDVWDDQKGGRPNRGRLKRRRFTGIRQEDDLGTGRWPIAEGWKIDEVINKERWDEKEEDEELTKEDLERALSLENEWTASDDEWEDEGKFLMERSESLDMIKSAGQGADLVEIEDPFNPPPALERVTAVKEENDGLFGNGSLATMVGACREPGEIGMDARAAAISRNGEVMELLEEAVREGKATTVVMNAALASLERTGKLRTAMEFYEERYAEVGVAKDERSHRCMVRMLLKNKRLKEAEEVKAKVLWEGGTIDVETHGMFVHYHGSRGNLEGGVGELEECFRLRGRAPKERFVGVLRGLCIREGLMDRDGEVNVKAVRGRGEKRAGKGGGGGGGRMSKNFMLREVQRAERYEALEGVDRRYYDTLRLIGPDPKGWIKRGMGRGYKRNMGKAWTRKGWEIRNKGVGK</sequence>
<feature type="region of interest" description="Disordered" evidence="1">
    <location>
        <begin position="1"/>
        <end position="52"/>
    </location>
</feature>
<dbReference type="AlphaFoldDB" id="A0A9W7DRU5"/>
<feature type="compositionally biased region" description="Basic residues" evidence="1">
    <location>
        <begin position="24"/>
        <end position="36"/>
    </location>
</feature>
<feature type="compositionally biased region" description="Basic and acidic residues" evidence="1">
    <location>
        <begin position="37"/>
        <end position="52"/>
    </location>
</feature>
<comment type="caution">
    <text evidence="2">The sequence shown here is derived from an EMBL/GenBank/DDBJ whole genome shotgun (WGS) entry which is preliminary data.</text>
</comment>
<dbReference type="InterPro" id="IPR011990">
    <property type="entry name" value="TPR-like_helical_dom_sf"/>
</dbReference>
<proteinExistence type="predicted"/>
<name>A0A9W7DRU5_9STRA</name>
<organism evidence="2 3">
    <name type="scientific">Triparma retinervis</name>
    <dbReference type="NCBI Taxonomy" id="2557542"/>
    <lineage>
        <taxon>Eukaryota</taxon>
        <taxon>Sar</taxon>
        <taxon>Stramenopiles</taxon>
        <taxon>Ochrophyta</taxon>
        <taxon>Bolidophyceae</taxon>
        <taxon>Parmales</taxon>
        <taxon>Triparmaceae</taxon>
        <taxon>Triparma</taxon>
    </lineage>
</organism>
<dbReference type="EMBL" id="BRXZ01003299">
    <property type="protein sequence ID" value="GMH51980.1"/>
    <property type="molecule type" value="Genomic_DNA"/>
</dbReference>
<keyword evidence="3" id="KW-1185">Reference proteome</keyword>
<dbReference type="OrthoDB" id="43068at2759"/>
<gene>
    <name evidence="2" type="ORF">TrRE_jg5706</name>
</gene>
<evidence type="ECO:0000256" key="1">
    <source>
        <dbReference type="SAM" id="MobiDB-lite"/>
    </source>
</evidence>
<reference evidence="2" key="1">
    <citation type="submission" date="2022-07" db="EMBL/GenBank/DDBJ databases">
        <title>Genome analysis of Parmales, a sister group of diatoms, reveals the evolutionary specialization of diatoms from phago-mixotrophs to photoautotrophs.</title>
        <authorList>
            <person name="Ban H."/>
            <person name="Sato S."/>
            <person name="Yoshikawa S."/>
            <person name="Kazumasa Y."/>
            <person name="Nakamura Y."/>
            <person name="Ichinomiya M."/>
            <person name="Saitoh K."/>
            <person name="Sato N."/>
            <person name="Blanc-Mathieu R."/>
            <person name="Endo H."/>
            <person name="Kuwata A."/>
            <person name="Ogata H."/>
        </authorList>
    </citation>
    <scope>NUCLEOTIDE SEQUENCE</scope>
</reference>
<accession>A0A9W7DRU5</accession>
<evidence type="ECO:0000313" key="2">
    <source>
        <dbReference type="EMBL" id="GMH51980.1"/>
    </source>
</evidence>